<evidence type="ECO:0000313" key="2">
    <source>
        <dbReference type="Proteomes" id="UP001143856"/>
    </source>
</evidence>
<reference evidence="1" key="1">
    <citation type="submission" date="2022-10" db="EMBL/GenBank/DDBJ databases">
        <title>Genome Sequence of Xylaria curta.</title>
        <authorList>
            <person name="Buettner E."/>
        </authorList>
    </citation>
    <scope>NUCLEOTIDE SEQUENCE</scope>
    <source>
        <strain evidence="1">Babe10</strain>
    </source>
</reference>
<proteinExistence type="predicted"/>
<dbReference type="EMBL" id="JAPDGR010001829">
    <property type="protein sequence ID" value="KAJ2979283.1"/>
    <property type="molecule type" value="Genomic_DNA"/>
</dbReference>
<gene>
    <name evidence="1" type="ORF">NUW58_g7239</name>
</gene>
<dbReference type="Proteomes" id="UP001143856">
    <property type="component" value="Unassembled WGS sequence"/>
</dbReference>
<keyword evidence="2" id="KW-1185">Reference proteome</keyword>
<organism evidence="1 2">
    <name type="scientific">Xylaria curta</name>
    <dbReference type="NCBI Taxonomy" id="42375"/>
    <lineage>
        <taxon>Eukaryota</taxon>
        <taxon>Fungi</taxon>
        <taxon>Dikarya</taxon>
        <taxon>Ascomycota</taxon>
        <taxon>Pezizomycotina</taxon>
        <taxon>Sordariomycetes</taxon>
        <taxon>Xylariomycetidae</taxon>
        <taxon>Xylariales</taxon>
        <taxon>Xylariaceae</taxon>
        <taxon>Xylaria</taxon>
    </lineage>
</organism>
<evidence type="ECO:0000313" key="1">
    <source>
        <dbReference type="EMBL" id="KAJ2979283.1"/>
    </source>
</evidence>
<name>A0ACC1NKF4_9PEZI</name>
<protein>
    <submittedName>
        <fullName evidence="1">Uncharacterized protein</fullName>
    </submittedName>
</protein>
<accession>A0ACC1NKF4</accession>
<comment type="caution">
    <text evidence="1">The sequence shown here is derived from an EMBL/GenBank/DDBJ whole genome shotgun (WGS) entry which is preliminary data.</text>
</comment>
<sequence length="1160" mass="131138">MSSVSSQDDDFPYGPEYYRHMWPSIIYERGNARGYAHGAPTPSDEGYRYNDPGHMPLSRRIDQPIGGRPTSGDWAKHRSLITALYVDQDRALDEVIEIMREEHQFFEHPGEYRKHFIMWGVDERPKKEDVEHQGESGSSNGGSAQHPSVVAAGPASLRKGPTFRLPHPTPEDTLPALPRGDKNRFLRGVQTSRSNVENSCDNCRAQLISCDEKRPACTRCVRLRMLCIRKSTLRNMDPLSSDSGYGTISYGSQIQGDKRMINNDSDIDIQTVYTGVSDRSDLQTEIYIDTFVDDLVAKVGGTQLSAQVIEKISRSLPTLLKTLALQIGYRNQAQRQRDVMVFIHKKREAIATAFKSRWDYAEDVDAGVAPMREPKPTEIMDRWLASAEPAFDELHDEALEDEIECTDEHELIFPELKEYKKLILEDPGYMWMLARLRQEHILTKVEHDIMYRIKDTIFRAIPRTKHVSRNKPPEAVQVTFAMKWDIMMYLRRQGYDKPYADAIANSITLTGSHTYAQALTCQQYMTQVWPLTGSHTLQLIQETLKSPERKKALIFDTPCRMSLEASITDGGLVIVTALGLPDFVAEIGEQLAWLCSALQPLLALRTGVRLEMPLELMVSLTGTRYLNAFNSKIFIKGFNTMLVPVKRSQGVLVWHLLHSQYPSKRISYLSSDLECVDITLADLETSRHVLGWCADATSIVGTTLATYNIERSHLPRAHSHHMLEKVELSAGQLVTGTAAFTLGKREKPVHISRFGFPTKLQWVSSKHIVLWDEEDKRGWLVNGASAMLHILRASLAHSKRKFQSAWLLDPSTLEDYMDLSCPDAALRVLIDEKNRNLTLYMDKTEVYEENIREGVTTSNTSRTQTRHYHLEDRIEHIYNMLEKLIDHQTDVERRSGLQISLRPRRQLEGWDFKDLVKDGDPIFPRVATLPTIGKGWVDFTRAIHAVTLFGRGFGDLIQPRRAKTNLCSRWSLLPKESYYLAACVSDLLEIMEADGDTTTNPRRLCENIIWHIKRTTFDPCPCIKGPEHKHHDPVQALFPLSFTRSLQKKAPVDLKGTGAVIFGHNMSLHWHWKDVGDPVRGDPPLGPVITTEAFDDSGLGSSLGSSRFLSASDPSTSGSTGDKSPTPNPAEMPPSSQDAARGPKRALHDVVLSVCKKVRR</sequence>